<dbReference type="eggNOG" id="KOG4391">
    <property type="taxonomic scope" value="Eukaryota"/>
</dbReference>
<dbReference type="Pfam" id="PF12146">
    <property type="entry name" value="Hydrolase_4"/>
    <property type="match status" value="1"/>
</dbReference>
<organism evidence="2 3">
    <name type="scientific">Coprinopsis cinerea (strain Okayama-7 / 130 / ATCC MYA-4618 / FGSC 9003)</name>
    <name type="common">Inky cap fungus</name>
    <name type="synonym">Hormographiella aspergillata</name>
    <dbReference type="NCBI Taxonomy" id="240176"/>
    <lineage>
        <taxon>Eukaryota</taxon>
        <taxon>Fungi</taxon>
        <taxon>Dikarya</taxon>
        <taxon>Basidiomycota</taxon>
        <taxon>Agaricomycotina</taxon>
        <taxon>Agaricomycetes</taxon>
        <taxon>Agaricomycetidae</taxon>
        <taxon>Agaricales</taxon>
        <taxon>Agaricineae</taxon>
        <taxon>Psathyrellaceae</taxon>
        <taxon>Coprinopsis</taxon>
    </lineage>
</organism>
<feature type="domain" description="Serine aminopeptidase S33" evidence="1">
    <location>
        <begin position="8"/>
        <end position="120"/>
    </location>
</feature>
<sequence length="257" mass="28072">MDHGEMIDLAIEFLSMGCNVVTVSYRGYGHSTGTPSEAGLRKDAQTVLDHVLSHDVLSSIPVVVYGQSLGGAVSIDLVYNNTDKISALIIENTFMSIPLLVKDFPQPLGSLSFLCTQRWPSSDRIQKIPKSIPVLMLGGDEDQVVPPKHMQGLWAAAKTRGSSVDDDEITEKHVGCFPHFSSKPAVKSGSDILRELDVVSGPADWRNGKDRFKLFAKRRHETTCYDPGYWPTIRSFLNDLPTSTSTTTASTSTATIS</sequence>
<gene>
    <name evidence="2" type="ORF">CC1G_10740</name>
</gene>
<comment type="caution">
    <text evidence="2">The sequence shown here is derived from an EMBL/GenBank/DDBJ whole genome shotgun (WGS) entry which is preliminary data.</text>
</comment>
<dbReference type="InterPro" id="IPR022742">
    <property type="entry name" value="Hydrolase_4"/>
</dbReference>
<dbReference type="EMBL" id="AACS02000004">
    <property type="protein sequence ID" value="EAU83299.2"/>
    <property type="molecule type" value="Genomic_DNA"/>
</dbReference>
<reference evidence="2 3" key="1">
    <citation type="journal article" date="2010" name="Proc. Natl. Acad. Sci. U.S.A.">
        <title>Insights into evolution of multicellular fungi from the assembled chromosomes of the mushroom Coprinopsis cinerea (Coprinus cinereus).</title>
        <authorList>
            <person name="Stajich J.E."/>
            <person name="Wilke S.K."/>
            <person name="Ahren D."/>
            <person name="Au C.H."/>
            <person name="Birren B.W."/>
            <person name="Borodovsky M."/>
            <person name="Burns C."/>
            <person name="Canback B."/>
            <person name="Casselton L.A."/>
            <person name="Cheng C.K."/>
            <person name="Deng J."/>
            <person name="Dietrich F.S."/>
            <person name="Fargo D.C."/>
            <person name="Farman M.L."/>
            <person name="Gathman A.C."/>
            <person name="Goldberg J."/>
            <person name="Guigo R."/>
            <person name="Hoegger P.J."/>
            <person name="Hooker J.B."/>
            <person name="Huggins A."/>
            <person name="James T.Y."/>
            <person name="Kamada T."/>
            <person name="Kilaru S."/>
            <person name="Kodira C."/>
            <person name="Kues U."/>
            <person name="Kupfer D."/>
            <person name="Kwan H.S."/>
            <person name="Lomsadze A."/>
            <person name="Li W."/>
            <person name="Lilly W.W."/>
            <person name="Ma L.J."/>
            <person name="Mackey A.J."/>
            <person name="Manning G."/>
            <person name="Martin F."/>
            <person name="Muraguchi H."/>
            <person name="Natvig D.O."/>
            <person name="Palmerini H."/>
            <person name="Ramesh M.A."/>
            <person name="Rehmeyer C.J."/>
            <person name="Roe B.A."/>
            <person name="Shenoy N."/>
            <person name="Stanke M."/>
            <person name="Ter-Hovhannisyan V."/>
            <person name="Tunlid A."/>
            <person name="Velagapudi R."/>
            <person name="Vision T.J."/>
            <person name="Zeng Q."/>
            <person name="Zolan M.E."/>
            <person name="Pukkila P.J."/>
        </authorList>
    </citation>
    <scope>NUCLEOTIDE SEQUENCE [LARGE SCALE GENOMIC DNA]</scope>
    <source>
        <strain evidence="3">Okayama-7 / 130 / ATCC MYA-4618 / FGSC 9003</strain>
    </source>
</reference>
<dbReference type="KEGG" id="cci:CC1G_10740"/>
<dbReference type="GeneID" id="6015090"/>
<evidence type="ECO:0000259" key="1">
    <source>
        <dbReference type="Pfam" id="PF12146"/>
    </source>
</evidence>
<dbReference type="AlphaFoldDB" id="A8P393"/>
<keyword evidence="3" id="KW-1185">Reference proteome</keyword>
<dbReference type="Gene3D" id="3.40.50.1820">
    <property type="entry name" value="alpha/beta hydrolase"/>
    <property type="match status" value="1"/>
</dbReference>
<dbReference type="PANTHER" id="PTHR12277">
    <property type="entry name" value="ALPHA/BETA HYDROLASE DOMAIN-CONTAINING PROTEIN"/>
    <property type="match status" value="1"/>
</dbReference>
<dbReference type="InterPro" id="IPR029058">
    <property type="entry name" value="AB_hydrolase_fold"/>
</dbReference>
<dbReference type="GO" id="GO:0016020">
    <property type="term" value="C:membrane"/>
    <property type="evidence" value="ECO:0007669"/>
    <property type="project" value="TreeGrafter"/>
</dbReference>
<dbReference type="MEROPS" id="S09.A24"/>
<evidence type="ECO:0000313" key="2">
    <source>
        <dbReference type="EMBL" id="EAU83299.2"/>
    </source>
</evidence>
<dbReference type="InParanoid" id="A8P393"/>
<name>A8P393_COPC7</name>
<dbReference type="Proteomes" id="UP000001861">
    <property type="component" value="Unassembled WGS sequence"/>
</dbReference>
<evidence type="ECO:0000313" key="3">
    <source>
        <dbReference type="Proteomes" id="UP000001861"/>
    </source>
</evidence>
<dbReference type="STRING" id="240176.A8P393"/>
<dbReference type="SUPFAM" id="SSF53474">
    <property type="entry name" value="alpha/beta-Hydrolases"/>
    <property type="match status" value="1"/>
</dbReference>
<dbReference type="RefSeq" id="XP_001838498.2">
    <property type="nucleotide sequence ID" value="XM_001838446.2"/>
</dbReference>
<dbReference type="OrthoDB" id="10249433at2759"/>
<dbReference type="GO" id="GO:0008474">
    <property type="term" value="F:palmitoyl-(protein) hydrolase activity"/>
    <property type="evidence" value="ECO:0007669"/>
    <property type="project" value="TreeGrafter"/>
</dbReference>
<proteinExistence type="predicted"/>
<dbReference type="VEuPathDB" id="FungiDB:CC1G_10740"/>
<protein>
    <submittedName>
        <fullName evidence="2">Bem46</fullName>
    </submittedName>
</protein>
<accession>A8P393</accession>
<dbReference type="HOGENOM" id="CLU_029375_2_0_1"/>
<dbReference type="PANTHER" id="PTHR12277:SF81">
    <property type="entry name" value="PROTEIN ABHD13"/>
    <property type="match status" value="1"/>
</dbReference>